<organism evidence="3 4">
    <name type="scientific">Pseudomonas mosselii</name>
    <dbReference type="NCBI Taxonomy" id="78327"/>
    <lineage>
        <taxon>Bacteria</taxon>
        <taxon>Pseudomonadati</taxon>
        <taxon>Pseudomonadota</taxon>
        <taxon>Gammaproteobacteria</taxon>
        <taxon>Pseudomonadales</taxon>
        <taxon>Pseudomonadaceae</taxon>
        <taxon>Pseudomonas</taxon>
    </lineage>
</organism>
<dbReference type="Pfam" id="PF08805">
    <property type="entry name" value="PilS"/>
    <property type="match status" value="1"/>
</dbReference>
<name>A0A7W2JZS0_9PSED</name>
<keyword evidence="1" id="KW-0472">Membrane</keyword>
<dbReference type="InterPro" id="IPR014911">
    <property type="entry name" value="PilS_N"/>
</dbReference>
<evidence type="ECO:0000256" key="1">
    <source>
        <dbReference type="SAM" id="Phobius"/>
    </source>
</evidence>
<reference evidence="3 4" key="1">
    <citation type="submission" date="2020-07" db="EMBL/GenBank/DDBJ databases">
        <title>Diversity of carbapenemase encoding genes among Pseudomonas putida group clinical isolates in a tertiary Brazilian hospital.</title>
        <authorList>
            <person name="Alberto-Lei F."/>
            <person name="Nodari C.S."/>
            <person name="Streling A.P."/>
            <person name="Paulino J.T."/>
            <person name="Bessa-Neto F.O."/>
            <person name="Cayo R."/>
            <person name="Gales A.C."/>
        </authorList>
    </citation>
    <scope>NUCLEOTIDE SEQUENCE [LARGE SCALE GENOMIC DNA]</scope>
    <source>
        <strain evidence="3 4">14802</strain>
    </source>
</reference>
<dbReference type="Gene3D" id="3.30.1690.10">
    <property type="entry name" value="TcpA-like pilin"/>
    <property type="match status" value="1"/>
</dbReference>
<dbReference type="AlphaFoldDB" id="A0A7W2JZS0"/>
<evidence type="ECO:0000313" key="4">
    <source>
        <dbReference type="Proteomes" id="UP000541770"/>
    </source>
</evidence>
<gene>
    <name evidence="3" type="ORF">H4C75_25610</name>
</gene>
<accession>A0A7W2JZS0</accession>
<dbReference type="EMBL" id="JACGDE010000025">
    <property type="protein sequence ID" value="MBA6068117.1"/>
    <property type="molecule type" value="Genomic_DNA"/>
</dbReference>
<feature type="transmembrane region" description="Helical" evidence="1">
    <location>
        <begin position="24"/>
        <end position="47"/>
    </location>
</feature>
<protein>
    <submittedName>
        <fullName evidence="3">Pilus assembly protein PilS</fullName>
    </submittedName>
</protein>
<dbReference type="SUPFAM" id="SSF54523">
    <property type="entry name" value="Pili subunits"/>
    <property type="match status" value="1"/>
</dbReference>
<dbReference type="InterPro" id="IPR045584">
    <property type="entry name" value="Pilin-like"/>
</dbReference>
<proteinExistence type="predicted"/>
<keyword evidence="1" id="KW-0812">Transmembrane</keyword>
<keyword evidence="1" id="KW-1133">Transmembrane helix</keyword>
<evidence type="ECO:0000259" key="2">
    <source>
        <dbReference type="Pfam" id="PF08805"/>
    </source>
</evidence>
<comment type="caution">
    <text evidence="3">The sequence shown here is derived from an EMBL/GenBank/DDBJ whole genome shotgun (WGS) entry which is preliminary data.</text>
</comment>
<dbReference type="Proteomes" id="UP000541770">
    <property type="component" value="Unassembled WGS sequence"/>
</dbReference>
<evidence type="ECO:0000313" key="3">
    <source>
        <dbReference type="EMBL" id="MBA6068117.1"/>
    </source>
</evidence>
<dbReference type="RefSeq" id="WP_182324907.1">
    <property type="nucleotide sequence ID" value="NZ_JACGDE010000025.1"/>
</dbReference>
<feature type="domain" description="Type 4 secretion system PilS N-terminal" evidence="2">
    <location>
        <begin position="55"/>
        <end position="182"/>
    </location>
</feature>
<sequence length="185" mass="18829">MNEAVAVNPTTKHKKVGQRLKQGGFGALEIFVALGIGILAVLGALAWKSKLDNSSNNQVESENIASLIANTKQLKTASGYGASSTNLVPLLINFEGVPGNMSKSGVTITNVWGGSVTLVSTGAGFTLTYADVPTANCIFLATQASPGYGSTLRINGGSAMTGEVTSSVANAACTSSTNSLAWSGR</sequence>